<sequence>MSVYNKVMHLIAKFRHLRYRLVNQPVHENGKIKVTYLCPDAVRASGGTKVIYAHTSIINTYCTDIAEAQIFHAKNPKFRCHWHFENLKFKDNYIFDNNHELYIVHEMWAVREAAILANKGINYGIFVQNGYLINRKTHFEKAKVAYENARIILCVSQDIYDCLVYLFPHAKDRIKRLHISVDAELFKPAITKQNVITYMPRKLKKHAELVLFFLAARLPKNWRIEAIDKMGPAEVATKLGESKIFMSFSELEGLGLPPIEAALAGNLVVGYTGQGGKEYWHAPLFEEIANGDIRGFSQAVLNAIQRLDNGEIDVQQCSDARSRLAQQYHAELERQDLMELTQMLTQELQSQMISR</sequence>
<accession>A0A351RAN2</accession>
<evidence type="ECO:0008006" key="3">
    <source>
        <dbReference type="Google" id="ProtNLM"/>
    </source>
</evidence>
<evidence type="ECO:0000313" key="1">
    <source>
        <dbReference type="EMBL" id="HBA09103.1"/>
    </source>
</evidence>
<dbReference type="SUPFAM" id="SSF53756">
    <property type="entry name" value="UDP-Glycosyltransferase/glycogen phosphorylase"/>
    <property type="match status" value="1"/>
</dbReference>
<proteinExistence type="predicted"/>
<comment type="caution">
    <text evidence="1">The sequence shown here is derived from an EMBL/GenBank/DDBJ whole genome shotgun (WGS) entry which is preliminary data.</text>
</comment>
<dbReference type="Gene3D" id="3.40.50.2000">
    <property type="entry name" value="Glycogen Phosphorylase B"/>
    <property type="match status" value="1"/>
</dbReference>
<evidence type="ECO:0000313" key="2">
    <source>
        <dbReference type="Proteomes" id="UP000264313"/>
    </source>
</evidence>
<gene>
    <name evidence="1" type="ORF">DCW48_05770</name>
</gene>
<dbReference type="EMBL" id="DNAA01000142">
    <property type="protein sequence ID" value="HBA09103.1"/>
    <property type="molecule type" value="Genomic_DNA"/>
</dbReference>
<reference evidence="1 2" key="1">
    <citation type="journal article" date="2018" name="Nat. Biotechnol.">
        <title>A standardized bacterial taxonomy based on genome phylogeny substantially revises the tree of life.</title>
        <authorList>
            <person name="Parks D.H."/>
            <person name="Chuvochina M."/>
            <person name="Waite D.W."/>
            <person name="Rinke C."/>
            <person name="Skarshewski A."/>
            <person name="Chaumeil P.A."/>
            <person name="Hugenholtz P."/>
        </authorList>
    </citation>
    <scope>NUCLEOTIDE SEQUENCE [LARGE SCALE GENOMIC DNA]</scope>
    <source>
        <strain evidence="1">UBA9958</strain>
    </source>
</reference>
<dbReference type="AlphaFoldDB" id="A0A351RAN2"/>
<name>A0A351RAN2_9PROT</name>
<dbReference type="Proteomes" id="UP000264313">
    <property type="component" value="Unassembled WGS sequence"/>
</dbReference>
<dbReference type="STRING" id="1132855.GCA_000384255_00926"/>
<protein>
    <recommendedName>
        <fullName evidence="3">Glycosyl transferase family 1 domain-containing protein</fullName>
    </recommendedName>
</protein>
<organism evidence="1 2">
    <name type="scientific">Methylotenera mobilis</name>
    <dbReference type="NCBI Taxonomy" id="359408"/>
    <lineage>
        <taxon>Bacteria</taxon>
        <taxon>Pseudomonadati</taxon>
        <taxon>Pseudomonadota</taxon>
        <taxon>Betaproteobacteria</taxon>
        <taxon>Nitrosomonadales</taxon>
        <taxon>Methylophilaceae</taxon>
        <taxon>Methylotenera</taxon>
    </lineage>
</organism>